<gene>
    <name evidence="3" type="ordered locus">CRES_1273</name>
</gene>
<proteinExistence type="inferred from homology"/>
<dbReference type="PANTHER" id="PTHR34039">
    <property type="entry name" value="UPF0102 PROTEIN YRAN"/>
    <property type="match status" value="1"/>
</dbReference>
<evidence type="ECO:0000313" key="3">
    <source>
        <dbReference type="EMBL" id="AEI09628.1"/>
    </source>
</evidence>
<dbReference type="PANTHER" id="PTHR34039:SF1">
    <property type="entry name" value="UPF0102 PROTEIN YRAN"/>
    <property type="match status" value="1"/>
</dbReference>
<dbReference type="SUPFAM" id="SSF52980">
    <property type="entry name" value="Restriction endonuclease-like"/>
    <property type="match status" value="1"/>
</dbReference>
<dbReference type="STRING" id="662755.CRES_1273"/>
<dbReference type="InterPro" id="IPR011335">
    <property type="entry name" value="Restrct_endonuc-II-like"/>
</dbReference>
<dbReference type="HOGENOM" id="CLU_115353_2_3_11"/>
<dbReference type="HAMAP" id="MF_00048">
    <property type="entry name" value="UPF0102"/>
    <property type="match status" value="1"/>
</dbReference>
<sequence length="118" mass="13232">MANTRSVGAAGEDEAVAYLVRRGYEVLQRNYHCRVGELDVVARTREGDVVFIEVKWRSHDCDGGGVAAVSRKKLQRMRLAAAHWMVENPEWTRGAPVLRFDVIDVGPCGVRDHVQGVW</sequence>
<reference evidence="3 4" key="1">
    <citation type="journal article" date="2012" name="BMC Genomics">
        <title>Complete genome sequence, lifestyle, and multi-drug resistance of the human pathogen Corynebacterium resistens DSM 45100 isolated from blood samples of a leukemia patient.</title>
        <authorList>
            <person name="Schroder J."/>
            <person name="Maus I."/>
            <person name="Meyer K."/>
            <person name="Wordemann S."/>
            <person name="Blom J."/>
            <person name="Jaenicke S."/>
            <person name="Schneider J."/>
            <person name="Trost E."/>
            <person name="Tauch A."/>
        </authorList>
    </citation>
    <scope>NUCLEOTIDE SEQUENCE [LARGE SCALE GENOMIC DNA]</scope>
    <source>
        <strain evidence="4">DSM 45100 / JCM 12819 / CCUG 50093 / GTC 2026 / SICGH 158</strain>
    </source>
</reference>
<dbReference type="AlphaFoldDB" id="F8DYB8"/>
<evidence type="ECO:0000256" key="2">
    <source>
        <dbReference type="HAMAP-Rule" id="MF_00048"/>
    </source>
</evidence>
<dbReference type="KEGG" id="crd:CRES_1273"/>
<dbReference type="InterPro" id="IPR011856">
    <property type="entry name" value="tRNA_endonuc-like_dom_sf"/>
</dbReference>
<dbReference type="eggNOG" id="COG0792">
    <property type="taxonomic scope" value="Bacteria"/>
</dbReference>
<dbReference type="OrthoDB" id="9794876at2"/>
<protein>
    <recommendedName>
        <fullName evidence="2">UPF0102 protein CRES_1273</fullName>
    </recommendedName>
</protein>
<dbReference type="InterPro" id="IPR003509">
    <property type="entry name" value="UPF0102_YraN-like"/>
</dbReference>
<dbReference type="NCBIfam" id="NF009150">
    <property type="entry name" value="PRK12497.1-3"/>
    <property type="match status" value="1"/>
</dbReference>
<keyword evidence="4" id="KW-1185">Reference proteome</keyword>
<comment type="similarity">
    <text evidence="1 2">Belongs to the UPF0102 family.</text>
</comment>
<name>F8DYB8_CORRG</name>
<dbReference type="EMBL" id="CP002857">
    <property type="protein sequence ID" value="AEI09628.1"/>
    <property type="molecule type" value="Genomic_DNA"/>
</dbReference>
<dbReference type="Gene3D" id="3.40.1350.10">
    <property type="match status" value="1"/>
</dbReference>
<evidence type="ECO:0000313" key="4">
    <source>
        <dbReference type="Proteomes" id="UP000000492"/>
    </source>
</evidence>
<dbReference type="Pfam" id="PF02021">
    <property type="entry name" value="UPF0102"/>
    <property type="match status" value="1"/>
</dbReference>
<dbReference type="GO" id="GO:0003676">
    <property type="term" value="F:nucleic acid binding"/>
    <property type="evidence" value="ECO:0007669"/>
    <property type="project" value="InterPro"/>
</dbReference>
<organism evidence="3 4">
    <name type="scientific">Corynebacterium resistens (strain DSM 45100 / JCM 12819 / GTC 2026 / SICGH 158)</name>
    <dbReference type="NCBI Taxonomy" id="662755"/>
    <lineage>
        <taxon>Bacteria</taxon>
        <taxon>Bacillati</taxon>
        <taxon>Actinomycetota</taxon>
        <taxon>Actinomycetes</taxon>
        <taxon>Mycobacteriales</taxon>
        <taxon>Corynebacteriaceae</taxon>
        <taxon>Corynebacterium</taxon>
    </lineage>
</organism>
<dbReference type="RefSeq" id="WP_013888640.1">
    <property type="nucleotide sequence ID" value="NC_015673.1"/>
</dbReference>
<dbReference type="Proteomes" id="UP000000492">
    <property type="component" value="Chromosome"/>
</dbReference>
<accession>F8DYB8</accession>
<evidence type="ECO:0000256" key="1">
    <source>
        <dbReference type="ARBA" id="ARBA00006738"/>
    </source>
</evidence>